<keyword evidence="2" id="KW-1185">Reference proteome</keyword>
<sequence>MTNPNLTTAADPIRAAGNELYARQSCHALAENFGVDAVPAYDEHGFPTGQVAVDPTDLESAIRHYAQEGGE</sequence>
<dbReference type="EMBL" id="SJKA01000004">
    <property type="protein sequence ID" value="TCC35097.1"/>
    <property type="molecule type" value="Genomic_DNA"/>
</dbReference>
<comment type="caution">
    <text evidence="1">The sequence shown here is derived from an EMBL/GenBank/DDBJ whole genome shotgun (WGS) entry which is preliminary data.</text>
</comment>
<dbReference type="AlphaFoldDB" id="A0A4R0IQ37"/>
<evidence type="ECO:0000313" key="2">
    <source>
        <dbReference type="Proteomes" id="UP000292695"/>
    </source>
</evidence>
<name>A0A4R0IQ37_9ACTN</name>
<dbReference type="OrthoDB" id="3830843at2"/>
<reference evidence="1 2" key="1">
    <citation type="submission" date="2019-02" db="EMBL/GenBank/DDBJ databases">
        <title>Kribbella capetownensis sp. nov. and Kribbella speibonae sp. nov., isolated from soil.</title>
        <authorList>
            <person name="Curtis S.M."/>
            <person name="Norton I."/>
            <person name="Everest G.J."/>
            <person name="Meyers P.R."/>
        </authorList>
    </citation>
    <scope>NUCLEOTIDE SEQUENCE [LARGE SCALE GENOMIC DNA]</scope>
    <source>
        <strain evidence="1 2">DSM 27082</strain>
    </source>
</reference>
<organism evidence="1 2">
    <name type="scientific">Kribbella sindirgiensis</name>
    <dbReference type="NCBI Taxonomy" id="1124744"/>
    <lineage>
        <taxon>Bacteria</taxon>
        <taxon>Bacillati</taxon>
        <taxon>Actinomycetota</taxon>
        <taxon>Actinomycetes</taxon>
        <taxon>Propionibacteriales</taxon>
        <taxon>Kribbellaceae</taxon>
        <taxon>Kribbella</taxon>
    </lineage>
</organism>
<protein>
    <submittedName>
        <fullName evidence="1">Uncharacterized protein</fullName>
    </submittedName>
</protein>
<accession>A0A4R0IQ37</accession>
<evidence type="ECO:0000313" key="1">
    <source>
        <dbReference type="EMBL" id="TCC35097.1"/>
    </source>
</evidence>
<proteinExistence type="predicted"/>
<dbReference type="RefSeq" id="WP_131288302.1">
    <property type="nucleotide sequence ID" value="NZ_SJKA01000004.1"/>
</dbReference>
<dbReference type="Proteomes" id="UP000292695">
    <property type="component" value="Unassembled WGS sequence"/>
</dbReference>
<gene>
    <name evidence="1" type="ORF">E0H50_14615</name>
</gene>